<dbReference type="Pfam" id="PF08448">
    <property type="entry name" value="PAS_4"/>
    <property type="match status" value="2"/>
</dbReference>
<sequence>MVKFKLFALITVCTLFILNPVSALKVGVYDNPPLVFVENGEAKGFFIDILEYIAEEEGWSIEYVHDTFPRLLDKLERGEIDLLVDIAYTEERAEAYKFNDEAVFTNWGVVVGKQNLDSVLKLDGLKVAGVKRDVYTAELKRLVDEFNLNCQIFEIEGDYREVFEKVKAGRADAGVVSRIYASLYASDYGLKESSIIFGPVELRFAGRDDNVLGRIDAHLSAMKSDRNSVYYQSLDRWLGPRVEVIPQWVYYAIASLFAVLLAAIALNAYLSRVVAKRTEEVRKNEAFLRAIFNTIQDGISVLDKDMNVIMVNHAMERWYGNVVGKKCYEAYHNRSEPCEECPTIEAMKSGEMKRGVVPGLKGSEVEWLELFSYPLIENGEVKMVVEFVRDITEKKRMEEELRKALESYEYLWNSTNDILYVHDMRGCFTRVNRRAMELLGYEEGENVTVWDVVPESHHELVREKIREVVETKKPTEPFELPVKAKSGEILWLEVIAHPVIEKGEVVAVHGVARDVTERKKFIDEIGENIRLVSHLVDRIRNPLAAARAFCELREKLGGEAFEKVISNIDRVTE</sequence>
<proteinExistence type="predicted"/>
<keyword evidence="1" id="KW-1133">Transmembrane helix</keyword>
<dbReference type="Gene3D" id="3.40.190.10">
    <property type="entry name" value="Periplasmic binding protein-like II"/>
    <property type="match status" value="2"/>
</dbReference>
<dbReference type="PANTHER" id="PTHR44757">
    <property type="entry name" value="DIGUANYLATE CYCLASE DGCP"/>
    <property type="match status" value="1"/>
</dbReference>
<keyword evidence="5" id="KW-0418">Kinase</keyword>
<dbReference type="SMART" id="SM00062">
    <property type="entry name" value="PBPb"/>
    <property type="match status" value="1"/>
</dbReference>
<evidence type="ECO:0000259" key="2">
    <source>
        <dbReference type="PROSITE" id="PS50112"/>
    </source>
</evidence>
<dbReference type="PROSITE" id="PS50113">
    <property type="entry name" value="PAC"/>
    <property type="match status" value="2"/>
</dbReference>
<dbReference type="EMBL" id="LGEQ01000087">
    <property type="protein sequence ID" value="KUJ92431.1"/>
    <property type="molecule type" value="Genomic_DNA"/>
</dbReference>
<evidence type="ECO:0000313" key="6">
    <source>
        <dbReference type="Proteomes" id="UP000054015"/>
    </source>
</evidence>
<feature type="domain" description="PAC" evidence="3">
    <location>
        <begin position="476"/>
        <end position="527"/>
    </location>
</feature>
<dbReference type="AlphaFoldDB" id="A0A101DYR3"/>
<dbReference type="InterPro" id="IPR001638">
    <property type="entry name" value="Solute-binding_3/MltF_N"/>
</dbReference>
<feature type="domain" description="PAC" evidence="3">
    <location>
        <begin position="350"/>
        <end position="403"/>
    </location>
</feature>
<dbReference type="SUPFAM" id="SSF55785">
    <property type="entry name" value="PYP-like sensor domain (PAS domain)"/>
    <property type="match status" value="2"/>
</dbReference>
<reference evidence="6 7" key="2">
    <citation type="journal article" date="2015" name="MBio">
        <title>Genome-Resolved Metagenomic Analysis Reveals Roles for Candidate Phyla and Other Microbial Community Members in Biogeochemical Transformations in Oil Reservoirs.</title>
        <authorList>
            <person name="Hu P."/>
            <person name="Tom L."/>
            <person name="Singh A."/>
            <person name="Thomas B.C."/>
            <person name="Baker B.J."/>
            <person name="Piceno Y.M."/>
            <person name="Andersen G.L."/>
            <person name="Banfield J.F."/>
        </authorList>
    </citation>
    <scope>NUCLEOTIDE SEQUENCE [LARGE SCALE GENOMIC DNA]</scope>
</reference>
<evidence type="ECO:0000313" key="4">
    <source>
        <dbReference type="EMBL" id="KUJ92431.1"/>
    </source>
</evidence>
<dbReference type="SUPFAM" id="SSF53850">
    <property type="entry name" value="Periplasmic binding protein-like II"/>
    <property type="match status" value="1"/>
</dbReference>
<keyword evidence="5" id="KW-0808">Transferase</keyword>
<name>A0A101DYR3_ARCFL</name>
<reference evidence="5" key="1">
    <citation type="journal article" date="2015" name="MBio">
        <title>Genome-resolved metagenomic analysis reveals roles for candidate phyla and other microbial community members in biogeochemical transformations in oil reservoirs.</title>
        <authorList>
            <person name="Hu P."/>
            <person name="Tom L."/>
            <person name="Singh A."/>
            <person name="Thomas B.C."/>
            <person name="Baker B.J."/>
            <person name="Piceno Y.M."/>
            <person name="Andersen G.L."/>
            <person name="Banfield J.F."/>
        </authorList>
    </citation>
    <scope>NUCLEOTIDE SEQUENCE [LARGE SCALE GENOMIC DNA]</scope>
    <source>
        <strain evidence="5">49_2300</strain>
        <strain evidence="4">49_95</strain>
    </source>
</reference>
<keyword evidence="1" id="KW-0472">Membrane</keyword>
<feature type="domain" description="PAS" evidence="2">
    <location>
        <begin position="284"/>
        <end position="320"/>
    </location>
</feature>
<dbReference type="Proteomes" id="UP000054015">
    <property type="component" value="Unassembled WGS sequence"/>
</dbReference>
<dbReference type="InterPro" id="IPR013656">
    <property type="entry name" value="PAS_4"/>
</dbReference>
<dbReference type="InterPro" id="IPR000700">
    <property type="entry name" value="PAS-assoc_C"/>
</dbReference>
<dbReference type="GO" id="GO:0016301">
    <property type="term" value="F:kinase activity"/>
    <property type="evidence" value="ECO:0007669"/>
    <property type="project" value="UniProtKB-KW"/>
</dbReference>
<evidence type="ECO:0000256" key="1">
    <source>
        <dbReference type="SAM" id="Phobius"/>
    </source>
</evidence>
<dbReference type="InterPro" id="IPR000014">
    <property type="entry name" value="PAS"/>
</dbReference>
<evidence type="ECO:0000313" key="5">
    <source>
        <dbReference type="EMBL" id="KUK05386.1"/>
    </source>
</evidence>
<feature type="transmembrane region" description="Helical" evidence="1">
    <location>
        <begin position="248"/>
        <end position="270"/>
    </location>
</feature>
<gene>
    <name evidence="4" type="ORF">XD40_2377</name>
    <name evidence="5" type="ORF">XD48_2382</name>
</gene>
<dbReference type="SMART" id="SM00086">
    <property type="entry name" value="PAC"/>
    <property type="match status" value="1"/>
</dbReference>
<organism evidence="5 6">
    <name type="scientific">Archaeoglobus fulgidus</name>
    <dbReference type="NCBI Taxonomy" id="2234"/>
    <lineage>
        <taxon>Archaea</taxon>
        <taxon>Methanobacteriati</taxon>
        <taxon>Methanobacteriota</taxon>
        <taxon>Archaeoglobi</taxon>
        <taxon>Archaeoglobales</taxon>
        <taxon>Archaeoglobaceae</taxon>
        <taxon>Archaeoglobus</taxon>
    </lineage>
</organism>
<dbReference type="NCBIfam" id="TIGR00229">
    <property type="entry name" value="sensory_box"/>
    <property type="match status" value="2"/>
</dbReference>
<protein>
    <submittedName>
        <fullName evidence="5">Amino-acid ABC transporter, periplasmic binding protein/protein kinase</fullName>
    </submittedName>
</protein>
<keyword evidence="1" id="KW-0812">Transmembrane</keyword>
<dbReference type="PROSITE" id="PS50112">
    <property type="entry name" value="PAS"/>
    <property type="match status" value="2"/>
</dbReference>
<dbReference type="SMART" id="SM00091">
    <property type="entry name" value="PAS"/>
    <property type="match status" value="2"/>
</dbReference>
<feature type="domain" description="PAS" evidence="2">
    <location>
        <begin position="397"/>
        <end position="445"/>
    </location>
</feature>
<feature type="non-terminal residue" evidence="5">
    <location>
        <position position="573"/>
    </location>
</feature>
<dbReference type="CDD" id="cd00130">
    <property type="entry name" value="PAS"/>
    <property type="match status" value="2"/>
</dbReference>
<dbReference type="EMBL" id="LGEX01000130">
    <property type="protein sequence ID" value="KUK05386.1"/>
    <property type="molecule type" value="Genomic_DNA"/>
</dbReference>
<dbReference type="Gene3D" id="3.30.450.20">
    <property type="entry name" value="PAS domain"/>
    <property type="match status" value="2"/>
</dbReference>
<dbReference type="InterPro" id="IPR001610">
    <property type="entry name" value="PAC"/>
</dbReference>
<accession>A0A101DYR3</accession>
<dbReference type="InterPro" id="IPR035965">
    <property type="entry name" value="PAS-like_dom_sf"/>
</dbReference>
<dbReference type="Proteomes" id="UP000054307">
    <property type="component" value="Unassembled WGS sequence"/>
</dbReference>
<dbReference type="InterPro" id="IPR052155">
    <property type="entry name" value="Biofilm_reg_signaling"/>
</dbReference>
<evidence type="ECO:0000313" key="7">
    <source>
        <dbReference type="Proteomes" id="UP000054307"/>
    </source>
</evidence>
<dbReference type="PANTHER" id="PTHR44757:SF2">
    <property type="entry name" value="BIOFILM ARCHITECTURE MAINTENANCE PROTEIN MBAA"/>
    <property type="match status" value="1"/>
</dbReference>
<evidence type="ECO:0000259" key="3">
    <source>
        <dbReference type="PROSITE" id="PS50113"/>
    </source>
</evidence>
<comment type="caution">
    <text evidence="5">The sequence shown here is derived from an EMBL/GenBank/DDBJ whole genome shotgun (WGS) entry which is preliminary data.</text>
</comment>
<dbReference type="Pfam" id="PF00497">
    <property type="entry name" value="SBP_bac_3"/>
    <property type="match status" value="1"/>
</dbReference>